<gene>
    <name evidence="2" type="ORF">GC722_11750</name>
</gene>
<sequence>MGQQSWPAVPPGGGPWWGVLQGWDAELQRAGRVELRSTTGLRAVAVVVAVFGGLLCLSPAVALPVVFGGSALVFATVPLLLCTVLFAVVAVQQMRLMRRHLVVTVEGIEVTGLATVPWRDVLAARTYLDAVQVSVATGTGTRWLKVGTLQAPAAQVVAWLELVRQRMLSGQRR</sequence>
<feature type="transmembrane region" description="Helical" evidence="1">
    <location>
        <begin position="41"/>
        <end position="65"/>
    </location>
</feature>
<keyword evidence="3" id="KW-1185">Reference proteome</keyword>
<keyword evidence="1" id="KW-0812">Transmembrane</keyword>
<comment type="caution">
    <text evidence="2">The sequence shown here is derived from an EMBL/GenBank/DDBJ whole genome shotgun (WGS) entry which is preliminary data.</text>
</comment>
<evidence type="ECO:0000313" key="3">
    <source>
        <dbReference type="Proteomes" id="UP000435304"/>
    </source>
</evidence>
<evidence type="ECO:0000256" key="1">
    <source>
        <dbReference type="SAM" id="Phobius"/>
    </source>
</evidence>
<reference evidence="2 3" key="1">
    <citation type="submission" date="2019-12" db="EMBL/GenBank/DDBJ databases">
        <title>Auraticoccus cholistani sp. nov., an actinomycete isolated from soil of Cholistan desert.</title>
        <authorList>
            <person name="Cheema M.T."/>
        </authorList>
    </citation>
    <scope>NUCLEOTIDE SEQUENCE [LARGE SCALE GENOMIC DNA]</scope>
    <source>
        <strain evidence="2 3">F435</strain>
    </source>
</reference>
<accession>A0A6A9UVG7</accession>
<organism evidence="2 3">
    <name type="scientific">Auraticoccus cholistanensis</name>
    <dbReference type="NCBI Taxonomy" id="2656650"/>
    <lineage>
        <taxon>Bacteria</taxon>
        <taxon>Bacillati</taxon>
        <taxon>Actinomycetota</taxon>
        <taxon>Actinomycetes</taxon>
        <taxon>Propionibacteriales</taxon>
        <taxon>Propionibacteriaceae</taxon>
        <taxon>Auraticoccus</taxon>
    </lineage>
</organism>
<name>A0A6A9UVG7_9ACTN</name>
<keyword evidence="1" id="KW-1133">Transmembrane helix</keyword>
<protein>
    <submittedName>
        <fullName evidence="2">Uncharacterized protein</fullName>
    </submittedName>
</protein>
<dbReference type="Proteomes" id="UP000435304">
    <property type="component" value="Unassembled WGS sequence"/>
</dbReference>
<dbReference type="AlphaFoldDB" id="A0A6A9UVG7"/>
<feature type="transmembrane region" description="Helical" evidence="1">
    <location>
        <begin position="71"/>
        <end position="91"/>
    </location>
</feature>
<keyword evidence="1" id="KW-0472">Membrane</keyword>
<evidence type="ECO:0000313" key="2">
    <source>
        <dbReference type="EMBL" id="MVA76691.1"/>
    </source>
</evidence>
<proteinExistence type="predicted"/>
<dbReference type="EMBL" id="WPCU01000007">
    <property type="protein sequence ID" value="MVA76691.1"/>
    <property type="molecule type" value="Genomic_DNA"/>
</dbReference>
<dbReference type="RefSeq" id="WP_156610324.1">
    <property type="nucleotide sequence ID" value="NZ_WPCU01000007.1"/>
</dbReference>